<dbReference type="AlphaFoldDB" id="A0A0A9HJM8"/>
<dbReference type="EMBL" id="GBRH01160511">
    <property type="protein sequence ID" value="JAE37385.1"/>
    <property type="molecule type" value="Transcribed_RNA"/>
</dbReference>
<reference evidence="1" key="1">
    <citation type="submission" date="2014-09" db="EMBL/GenBank/DDBJ databases">
        <authorList>
            <person name="Magalhaes I.L.F."/>
            <person name="Oliveira U."/>
            <person name="Santos F.R."/>
            <person name="Vidigal T.H.D.A."/>
            <person name="Brescovit A.D."/>
            <person name="Santos A.J."/>
        </authorList>
    </citation>
    <scope>NUCLEOTIDE SEQUENCE</scope>
    <source>
        <tissue evidence="1">Shoot tissue taken approximately 20 cm above the soil surface</tissue>
    </source>
</reference>
<proteinExistence type="predicted"/>
<evidence type="ECO:0000313" key="1">
    <source>
        <dbReference type="EMBL" id="JAE37385.1"/>
    </source>
</evidence>
<reference evidence="1" key="2">
    <citation type="journal article" date="2015" name="Data Brief">
        <title>Shoot transcriptome of the giant reed, Arundo donax.</title>
        <authorList>
            <person name="Barrero R.A."/>
            <person name="Guerrero F.D."/>
            <person name="Moolhuijzen P."/>
            <person name="Goolsby J.A."/>
            <person name="Tidwell J."/>
            <person name="Bellgard S.E."/>
            <person name="Bellgard M.I."/>
        </authorList>
    </citation>
    <scope>NUCLEOTIDE SEQUENCE</scope>
    <source>
        <tissue evidence="1">Shoot tissue taken approximately 20 cm above the soil surface</tissue>
    </source>
</reference>
<sequence length="22" mass="2579">MAIFHSLLAWYKVKCPLPFVNT</sequence>
<accession>A0A0A9HJM8</accession>
<organism evidence="1">
    <name type="scientific">Arundo donax</name>
    <name type="common">Giant reed</name>
    <name type="synonym">Donax arundinaceus</name>
    <dbReference type="NCBI Taxonomy" id="35708"/>
    <lineage>
        <taxon>Eukaryota</taxon>
        <taxon>Viridiplantae</taxon>
        <taxon>Streptophyta</taxon>
        <taxon>Embryophyta</taxon>
        <taxon>Tracheophyta</taxon>
        <taxon>Spermatophyta</taxon>
        <taxon>Magnoliopsida</taxon>
        <taxon>Liliopsida</taxon>
        <taxon>Poales</taxon>
        <taxon>Poaceae</taxon>
        <taxon>PACMAD clade</taxon>
        <taxon>Arundinoideae</taxon>
        <taxon>Arundineae</taxon>
        <taxon>Arundo</taxon>
    </lineage>
</organism>
<protein>
    <submittedName>
        <fullName evidence="1">Uncharacterized protein</fullName>
    </submittedName>
</protein>
<name>A0A0A9HJM8_ARUDO</name>